<dbReference type="GO" id="GO:0003676">
    <property type="term" value="F:nucleic acid binding"/>
    <property type="evidence" value="ECO:0007669"/>
    <property type="project" value="InterPro"/>
</dbReference>
<reference evidence="2" key="1">
    <citation type="submission" date="2014-06" db="EMBL/GenBank/DDBJ databases">
        <authorList>
            <person name="Ju J."/>
            <person name="Zhang J."/>
        </authorList>
    </citation>
    <scope>NUCLEOTIDE SEQUENCE</scope>
    <source>
        <strain evidence="2">SscI8</strain>
    </source>
</reference>
<accession>A0A127Z806</accession>
<dbReference type="GO" id="GO:0004523">
    <property type="term" value="F:RNA-DNA hybrid ribonuclease activity"/>
    <property type="evidence" value="ECO:0007669"/>
    <property type="project" value="InterPro"/>
</dbReference>
<proteinExistence type="predicted"/>
<organism evidence="2">
    <name type="scientific">Sporisorium scitamineum</name>
    <dbReference type="NCBI Taxonomy" id="49012"/>
    <lineage>
        <taxon>Eukaryota</taxon>
        <taxon>Fungi</taxon>
        <taxon>Dikarya</taxon>
        <taxon>Basidiomycota</taxon>
        <taxon>Ustilaginomycotina</taxon>
        <taxon>Ustilaginomycetes</taxon>
        <taxon>Ustilaginales</taxon>
        <taxon>Ustilaginaceae</taxon>
        <taxon>Sporisorium</taxon>
    </lineage>
</organism>
<dbReference type="PROSITE" id="PS50879">
    <property type="entry name" value="RNASE_H_1"/>
    <property type="match status" value="1"/>
</dbReference>
<sequence length="254" mass="27170">MAIHSLLEQETVSPGALLFCDNQAAVATIGTGPSCDPDVAKIQRLAVEVQAALVWVPGHEGVPGNERADALAQGAADSGGRLVANKSEPAVLRRKIKEMTVCELATVQLASSSSHSGWRLPLDLCHMDYLPLAVSRSYGLNTKGASLKNFNTIPLGSKTKLYRGLTCLDASLIAQLQTNHIGLGAYLCGRRVPGSNAWDSSALEARLRAAKVLPDWRSMVSLKHVVNRADCAKPIAEFLRARFQQAGRFSDIAS</sequence>
<dbReference type="SUPFAM" id="SSF53098">
    <property type="entry name" value="Ribonuclease H-like"/>
    <property type="match status" value="1"/>
</dbReference>
<name>A0A127Z806_9BASI</name>
<dbReference type="InterPro" id="IPR012337">
    <property type="entry name" value="RNaseH-like_sf"/>
</dbReference>
<protein>
    <recommendedName>
        <fullName evidence="1">RNase H type-1 domain-containing protein</fullName>
    </recommendedName>
</protein>
<feature type="domain" description="RNase H type-1" evidence="1">
    <location>
        <begin position="1"/>
        <end position="77"/>
    </location>
</feature>
<dbReference type="InterPro" id="IPR002156">
    <property type="entry name" value="RNaseH_domain"/>
</dbReference>
<dbReference type="AlphaFoldDB" id="A0A127Z806"/>
<evidence type="ECO:0000259" key="1">
    <source>
        <dbReference type="PROSITE" id="PS50879"/>
    </source>
</evidence>
<gene>
    <name evidence="2" type="ORF">SPSC_00899</name>
</gene>
<dbReference type="InterPro" id="IPR036397">
    <property type="entry name" value="RNaseH_sf"/>
</dbReference>
<dbReference type="EMBL" id="LK056655">
    <property type="protein sequence ID" value="CDU22269.1"/>
    <property type="molecule type" value="Genomic_DNA"/>
</dbReference>
<dbReference type="OrthoDB" id="3265515at2759"/>
<dbReference type="Gene3D" id="3.30.420.10">
    <property type="entry name" value="Ribonuclease H-like superfamily/Ribonuclease H"/>
    <property type="match status" value="1"/>
</dbReference>
<evidence type="ECO:0000313" key="2">
    <source>
        <dbReference type="EMBL" id="CDU22269.1"/>
    </source>
</evidence>